<proteinExistence type="predicted"/>
<comment type="caution">
    <text evidence="1">The sequence shown here is derived from an EMBL/GenBank/DDBJ whole genome shotgun (WGS) entry which is preliminary data.</text>
</comment>
<gene>
    <name evidence="1" type="ORF">JHL15_05780</name>
</gene>
<dbReference type="EMBL" id="JAENHK010000005">
    <property type="protein sequence ID" value="MBK1895265.1"/>
    <property type="molecule type" value="Genomic_DNA"/>
</dbReference>
<organism evidence="1 2">
    <name type="scientific">Chryseobacterium paridis</name>
    <dbReference type="NCBI Taxonomy" id="2800328"/>
    <lineage>
        <taxon>Bacteria</taxon>
        <taxon>Pseudomonadati</taxon>
        <taxon>Bacteroidota</taxon>
        <taxon>Flavobacteriia</taxon>
        <taxon>Flavobacteriales</taxon>
        <taxon>Weeksellaceae</taxon>
        <taxon>Chryseobacterium group</taxon>
        <taxon>Chryseobacterium</taxon>
    </lineage>
</organism>
<evidence type="ECO:0000313" key="2">
    <source>
        <dbReference type="Proteomes" id="UP000628669"/>
    </source>
</evidence>
<evidence type="ECO:0008006" key="3">
    <source>
        <dbReference type="Google" id="ProtNLM"/>
    </source>
</evidence>
<dbReference type="Proteomes" id="UP000628669">
    <property type="component" value="Unassembled WGS sequence"/>
</dbReference>
<reference evidence="2" key="1">
    <citation type="submission" date="2021-01" db="EMBL/GenBank/DDBJ databases">
        <title>Genome public.</title>
        <authorList>
            <person name="Liu C."/>
            <person name="Sun Q."/>
        </authorList>
    </citation>
    <scope>NUCLEOTIDE SEQUENCE [LARGE SCALE GENOMIC DNA]</scope>
    <source>
        <strain evidence="2">YIM B02567</strain>
    </source>
</reference>
<name>A0ABS1FS68_9FLAO</name>
<keyword evidence="2" id="KW-1185">Reference proteome</keyword>
<dbReference type="RefSeq" id="WP_200244117.1">
    <property type="nucleotide sequence ID" value="NZ_JAENHK010000005.1"/>
</dbReference>
<accession>A0ABS1FS68</accession>
<evidence type="ECO:0000313" key="1">
    <source>
        <dbReference type="EMBL" id="MBK1895265.1"/>
    </source>
</evidence>
<sequence>MNKYEFKITSKDIESTNEELMKIWASILEKTKMSWQYSPFKMNNLINVGGVSIHGVGDYNVSFVRKTKSQISSVIFITQKESITKEESDFFEEINKRRNLILKEEFIIALEFDISSLFGVSYLHPYQSKNVSIYCIKDKQYIEIVHNAYSKEQLQEEVLLIVDKITSILSTQTNSKFEHTKTSLLKKRTSITVANKFQCDLDWIDEYPIENNHFLLPEYVLEALEKIPQLKDDSILKLLRASHHYVNGLNLQTARMPEEITITYFMSCIEVLTEINFTMGDICKCCNQPLYSIRKRVLSLVELHLNDSLKKVFDEYYVDRSKYLHSGVRNERYYAGISLPQISDSDKNGCKLYPLPFDINLIEWTGYIVRKVSQEVLKKIIVKQL</sequence>
<protein>
    <recommendedName>
        <fullName evidence="3">Apea-like HEPN domain-containing protein</fullName>
    </recommendedName>
</protein>